<dbReference type="Proteomes" id="UP001597417">
    <property type="component" value="Unassembled WGS sequence"/>
</dbReference>
<evidence type="ECO:0000259" key="1">
    <source>
        <dbReference type="PROSITE" id="PS50056"/>
    </source>
</evidence>
<comment type="caution">
    <text evidence="2">The sequence shown here is derived from an EMBL/GenBank/DDBJ whole genome shotgun (WGS) entry which is preliminary data.</text>
</comment>
<keyword evidence="3" id="KW-1185">Reference proteome</keyword>
<dbReference type="InterPro" id="IPR029021">
    <property type="entry name" value="Prot-tyrosine_phosphatase-like"/>
</dbReference>
<organism evidence="2 3">
    <name type="scientific">Amycolatopsis pigmentata</name>
    <dbReference type="NCBI Taxonomy" id="450801"/>
    <lineage>
        <taxon>Bacteria</taxon>
        <taxon>Bacillati</taxon>
        <taxon>Actinomycetota</taxon>
        <taxon>Actinomycetes</taxon>
        <taxon>Pseudonocardiales</taxon>
        <taxon>Pseudonocardiaceae</taxon>
        <taxon>Amycolatopsis</taxon>
    </lineage>
</organism>
<dbReference type="PROSITE" id="PS50056">
    <property type="entry name" value="TYR_PHOSPHATASE_2"/>
    <property type="match status" value="1"/>
</dbReference>
<dbReference type="EMBL" id="JBHUKR010000020">
    <property type="protein sequence ID" value="MFD2420790.1"/>
    <property type="molecule type" value="Genomic_DNA"/>
</dbReference>
<dbReference type="GO" id="GO:0004725">
    <property type="term" value="F:protein tyrosine phosphatase activity"/>
    <property type="evidence" value="ECO:0007669"/>
    <property type="project" value="UniProtKB-EC"/>
</dbReference>
<dbReference type="PROSITE" id="PS00383">
    <property type="entry name" value="TYR_PHOSPHATASE_1"/>
    <property type="match status" value="1"/>
</dbReference>
<dbReference type="EC" id="3.1.3.48" evidence="2"/>
<gene>
    <name evidence="2" type="ORF">ACFSXZ_31120</name>
</gene>
<dbReference type="InterPro" id="IPR016130">
    <property type="entry name" value="Tyr_Pase_AS"/>
</dbReference>
<evidence type="ECO:0000313" key="3">
    <source>
        <dbReference type="Proteomes" id="UP001597417"/>
    </source>
</evidence>
<dbReference type="SUPFAM" id="SSF52799">
    <property type="entry name" value="(Phosphotyrosine protein) phosphatases II"/>
    <property type="match status" value="1"/>
</dbReference>
<evidence type="ECO:0000313" key="2">
    <source>
        <dbReference type="EMBL" id="MFD2420790.1"/>
    </source>
</evidence>
<keyword evidence="2" id="KW-0378">Hydrolase</keyword>
<dbReference type="Pfam" id="PF13350">
    <property type="entry name" value="Y_phosphatase3"/>
    <property type="match status" value="1"/>
</dbReference>
<feature type="domain" description="Tyrosine specific protein phosphatases" evidence="1">
    <location>
        <begin position="99"/>
        <end position="146"/>
    </location>
</feature>
<name>A0ABW5G2H6_9PSEU</name>
<dbReference type="Gene3D" id="3.90.190.10">
    <property type="entry name" value="Protein tyrosine phosphatase superfamily"/>
    <property type="match status" value="1"/>
</dbReference>
<accession>A0ABW5G2H6</accession>
<reference evidence="3" key="1">
    <citation type="journal article" date="2019" name="Int. J. Syst. Evol. Microbiol.">
        <title>The Global Catalogue of Microorganisms (GCM) 10K type strain sequencing project: providing services to taxonomists for standard genome sequencing and annotation.</title>
        <authorList>
            <consortium name="The Broad Institute Genomics Platform"/>
            <consortium name="The Broad Institute Genome Sequencing Center for Infectious Disease"/>
            <person name="Wu L."/>
            <person name="Ma J."/>
        </authorList>
    </citation>
    <scope>NUCLEOTIDE SEQUENCE [LARGE SCALE GENOMIC DNA]</scope>
    <source>
        <strain evidence="3">CGMCC 4.7645</strain>
    </source>
</reference>
<proteinExistence type="predicted"/>
<sequence>MELLMILNWEGCLNGRDVGGLPSSDGRRIRFGALLRSDSHSRLTAEGTAAVRAVGLSRILDLRWAHETAQEPSPFTDDPVYRDAPLIAELAEQGTTMPDAYRTMLDDNQRQITDVFILLSDAPPGPLAVHCGAGRDRTGVLVALALSIAGVPPASIALDYALTEGCSGDTILRTLAHLDNRHGGVRAYLLKGGASHAQLGQVRDRLLS</sequence>
<dbReference type="InterPro" id="IPR026893">
    <property type="entry name" value="Tyr/Ser_Pase_IphP-type"/>
</dbReference>
<dbReference type="InterPro" id="IPR000387">
    <property type="entry name" value="Tyr_Pase_dom"/>
</dbReference>
<protein>
    <submittedName>
        <fullName evidence="2">Tyrosine-protein phosphatase</fullName>
        <ecNumber evidence="2">3.1.3.48</ecNumber>
    </submittedName>
</protein>